<dbReference type="PANTHER" id="PTHR12049">
    <property type="entry name" value="PROTEIN ARGININE METHYLTRANSFERASE NDUFAF7, MITOCHONDRIAL"/>
    <property type="match status" value="1"/>
</dbReference>
<gene>
    <name evidence="3" type="ORF">NF27_EY01520</name>
</gene>
<dbReference type="InterPro" id="IPR029063">
    <property type="entry name" value="SAM-dependent_MTases_sf"/>
</dbReference>
<dbReference type="AlphaFoldDB" id="A0A0C1MYQ1"/>
<dbReference type="GO" id="GO:0032259">
    <property type="term" value="P:methylation"/>
    <property type="evidence" value="ECO:0007669"/>
    <property type="project" value="UniProtKB-KW"/>
</dbReference>
<dbReference type="Pfam" id="PF02636">
    <property type="entry name" value="Methyltransf_28"/>
    <property type="match status" value="1"/>
</dbReference>
<proteinExistence type="predicted"/>
<sequence length="335" mass="38571">MNPNERIRSLIHSNQGIPLDQFMSLCISYYYNTRDPFGKKGDFITAPEISQMFGEIIGIWCVNAWINLGKPKFNLVEIGGGRGTLMDDLLRGTKHIGEFGEDIQKIYMVETSESLKSIQRQKLSRHNYNFIWLKDIENLEPCYNIIINNEFFDALPIKQFIKVRHGFREIYVTLKENEFILMPLGAEIQLDIECKAEDIIEVSPVRESYANKITTCLKDYGGAALIIDYGYLNPPFISTLQAMKDNAYLDIFHNIGNSDLTSHVDFSSLINIFKREELQCLFSTQGEFLRKCGIEFRAEQLIKNGADKKKIQSELGRLVDKEQMGELFKVLELYS</sequence>
<reference evidence="3 4" key="1">
    <citation type="submission" date="2014-11" db="EMBL/GenBank/DDBJ databases">
        <title>A Rickettsiales Symbiont of Amoebae With Ancient Features.</title>
        <authorList>
            <person name="Schulz F."/>
            <person name="Martijn J."/>
            <person name="Wascher F."/>
            <person name="Kostanjsek R."/>
            <person name="Ettema T.J."/>
            <person name="Horn M."/>
        </authorList>
    </citation>
    <scope>NUCLEOTIDE SEQUENCE [LARGE SCALE GENOMIC DNA]</scope>
    <source>
        <strain evidence="3 4">UWC36</strain>
    </source>
</reference>
<organism evidence="3 4">
    <name type="scientific">Candidatus Jidaibacter acanthamoebae</name>
    <dbReference type="NCBI Taxonomy" id="86105"/>
    <lineage>
        <taxon>Bacteria</taxon>
        <taxon>Pseudomonadati</taxon>
        <taxon>Pseudomonadota</taxon>
        <taxon>Alphaproteobacteria</taxon>
        <taxon>Rickettsiales</taxon>
        <taxon>Candidatus Midichloriaceae</taxon>
        <taxon>Candidatus Jidaibacter</taxon>
    </lineage>
</organism>
<dbReference type="InterPro" id="IPR038375">
    <property type="entry name" value="NDUFAF7_sf"/>
</dbReference>
<keyword evidence="1" id="KW-0489">Methyltransferase</keyword>
<protein>
    <submittedName>
        <fullName evidence="3">Uncharacterized protein</fullName>
    </submittedName>
</protein>
<evidence type="ECO:0000313" key="3">
    <source>
        <dbReference type="EMBL" id="KIE05056.1"/>
    </source>
</evidence>
<dbReference type="PANTHER" id="PTHR12049:SF7">
    <property type="entry name" value="PROTEIN ARGININE METHYLTRANSFERASE NDUFAF7, MITOCHONDRIAL"/>
    <property type="match status" value="1"/>
</dbReference>
<dbReference type="SUPFAM" id="SSF53335">
    <property type="entry name" value="S-adenosyl-L-methionine-dependent methyltransferases"/>
    <property type="match status" value="1"/>
</dbReference>
<dbReference type="RefSeq" id="WP_039457153.1">
    <property type="nucleotide sequence ID" value="NZ_JSWE01000124.1"/>
</dbReference>
<evidence type="ECO:0000256" key="2">
    <source>
        <dbReference type="ARBA" id="ARBA00022679"/>
    </source>
</evidence>
<keyword evidence="4" id="KW-1185">Reference proteome</keyword>
<dbReference type="Gene3D" id="3.40.50.12710">
    <property type="match status" value="1"/>
</dbReference>
<evidence type="ECO:0000313" key="4">
    <source>
        <dbReference type="Proteomes" id="UP000031258"/>
    </source>
</evidence>
<dbReference type="STRING" id="86105.NF27_EY01520"/>
<dbReference type="Proteomes" id="UP000031258">
    <property type="component" value="Unassembled WGS sequence"/>
</dbReference>
<dbReference type="OrthoDB" id="9794208at2"/>
<dbReference type="InterPro" id="IPR003788">
    <property type="entry name" value="NDUFAF7"/>
</dbReference>
<comment type="caution">
    <text evidence="3">The sequence shown here is derived from an EMBL/GenBank/DDBJ whole genome shotgun (WGS) entry which is preliminary data.</text>
</comment>
<evidence type="ECO:0000256" key="1">
    <source>
        <dbReference type="ARBA" id="ARBA00022603"/>
    </source>
</evidence>
<dbReference type="GO" id="GO:0035243">
    <property type="term" value="F:protein-arginine omega-N symmetric methyltransferase activity"/>
    <property type="evidence" value="ECO:0007669"/>
    <property type="project" value="TreeGrafter"/>
</dbReference>
<dbReference type="PATRIC" id="fig|86105.3.peg.1224"/>
<keyword evidence="2" id="KW-0808">Transferase</keyword>
<accession>A0A0C1MYQ1</accession>
<name>A0A0C1MYQ1_9RICK</name>
<dbReference type="EMBL" id="JSWE01000124">
    <property type="protein sequence ID" value="KIE05056.1"/>
    <property type="molecule type" value="Genomic_DNA"/>
</dbReference>